<dbReference type="Proteomes" id="UP001626628">
    <property type="component" value="Chromosome"/>
</dbReference>
<evidence type="ECO:0000313" key="3">
    <source>
        <dbReference type="Proteomes" id="UP001626628"/>
    </source>
</evidence>
<name>A0ABZ2QNF2_9ACTN</name>
<protein>
    <recommendedName>
        <fullName evidence="4">Secreted protein</fullName>
    </recommendedName>
</protein>
<reference evidence="2 3" key="1">
    <citation type="submission" date="2024-03" db="EMBL/GenBank/DDBJ databases">
        <title>The complete genome of Streptomyces sirii sp.nov.</title>
        <authorList>
            <person name="Zakalyukina Y.V."/>
            <person name="Belik A.R."/>
            <person name="Biryukov M.V."/>
            <person name="Baturina O.A."/>
            <person name="Kabilov M.R."/>
        </authorList>
    </citation>
    <scope>NUCLEOTIDE SEQUENCE [LARGE SCALE GENOMIC DNA]</scope>
    <source>
        <strain evidence="2 3">BP-8</strain>
    </source>
</reference>
<keyword evidence="3" id="KW-1185">Reference proteome</keyword>
<dbReference type="RefSeq" id="WP_407285278.1">
    <property type="nucleotide sequence ID" value="NZ_CP147982.1"/>
</dbReference>
<proteinExistence type="predicted"/>
<evidence type="ECO:0000313" key="2">
    <source>
        <dbReference type="EMBL" id="WXK75122.1"/>
    </source>
</evidence>
<keyword evidence="1" id="KW-0732">Signal</keyword>
<sequence>MKKLIATVFVAALCAVGGAGTASAATASPGPPPGPDTTTVTFHCPRPHGTLTITADAWVMGQYEWYYAKLGCDHTP</sequence>
<organism evidence="2 3">
    <name type="scientific">Streptomyces sirii</name>
    <dbReference type="NCBI Taxonomy" id="3127701"/>
    <lineage>
        <taxon>Bacteria</taxon>
        <taxon>Bacillati</taxon>
        <taxon>Actinomycetota</taxon>
        <taxon>Actinomycetes</taxon>
        <taxon>Kitasatosporales</taxon>
        <taxon>Streptomycetaceae</taxon>
        <taxon>Streptomyces</taxon>
    </lineage>
</organism>
<feature type="signal peptide" evidence="1">
    <location>
        <begin position="1"/>
        <end position="24"/>
    </location>
</feature>
<evidence type="ECO:0008006" key="4">
    <source>
        <dbReference type="Google" id="ProtNLM"/>
    </source>
</evidence>
<dbReference type="EMBL" id="CP147982">
    <property type="protein sequence ID" value="WXK75122.1"/>
    <property type="molecule type" value="Genomic_DNA"/>
</dbReference>
<gene>
    <name evidence="2" type="ORF">WAB15_03585</name>
</gene>
<accession>A0ABZ2QNF2</accession>
<feature type="chain" id="PRO_5045428105" description="Secreted protein" evidence="1">
    <location>
        <begin position="25"/>
        <end position="76"/>
    </location>
</feature>
<evidence type="ECO:0000256" key="1">
    <source>
        <dbReference type="SAM" id="SignalP"/>
    </source>
</evidence>